<protein>
    <recommendedName>
        <fullName evidence="4">FAD-binding PCMH-type domain-containing protein</fullName>
    </recommendedName>
</protein>
<dbReference type="GO" id="GO:0016491">
    <property type="term" value="F:oxidoreductase activity"/>
    <property type="evidence" value="ECO:0007669"/>
    <property type="project" value="UniProtKB-KW"/>
</dbReference>
<evidence type="ECO:0000256" key="3">
    <source>
        <dbReference type="SAM" id="SignalP"/>
    </source>
</evidence>
<dbReference type="OrthoDB" id="9983560at2759"/>
<keyword evidence="2" id="KW-0560">Oxidoreductase</keyword>
<dbReference type="Pfam" id="PF08031">
    <property type="entry name" value="BBE"/>
    <property type="match status" value="1"/>
</dbReference>
<keyword evidence="3" id="KW-0732">Signal</keyword>
<comment type="similarity">
    <text evidence="1">Belongs to the oxygen-dependent FAD-linked oxidoreductase family.</text>
</comment>
<dbReference type="RefSeq" id="XP_040701039.1">
    <property type="nucleotide sequence ID" value="XM_040852498.1"/>
</dbReference>
<dbReference type="AlphaFoldDB" id="A0A1L9TD75"/>
<evidence type="ECO:0000313" key="6">
    <source>
        <dbReference type="Proteomes" id="UP000184356"/>
    </source>
</evidence>
<dbReference type="InterPro" id="IPR006094">
    <property type="entry name" value="Oxid_FAD_bind_N"/>
</dbReference>
<evidence type="ECO:0000259" key="4">
    <source>
        <dbReference type="PROSITE" id="PS51387"/>
    </source>
</evidence>
<dbReference type="PROSITE" id="PS51387">
    <property type="entry name" value="FAD_PCMH"/>
    <property type="match status" value="1"/>
</dbReference>
<dbReference type="InterPro" id="IPR036318">
    <property type="entry name" value="FAD-bd_PCMH-like_sf"/>
</dbReference>
<proteinExistence type="inferred from homology"/>
<feature type="chain" id="PRO_5012815379" description="FAD-binding PCMH-type domain-containing protein" evidence="3">
    <location>
        <begin position="21"/>
        <end position="574"/>
    </location>
</feature>
<dbReference type="InterPro" id="IPR012951">
    <property type="entry name" value="BBE"/>
</dbReference>
<dbReference type="Gene3D" id="3.30.465.10">
    <property type="match status" value="2"/>
</dbReference>
<evidence type="ECO:0000256" key="1">
    <source>
        <dbReference type="ARBA" id="ARBA00005466"/>
    </source>
</evidence>
<dbReference type="PANTHER" id="PTHR13878">
    <property type="entry name" value="GULONOLACTONE OXIDASE"/>
    <property type="match status" value="1"/>
</dbReference>
<keyword evidence="6" id="KW-1185">Reference proteome</keyword>
<dbReference type="GeneID" id="63768571"/>
<accession>A0A1L9TD75</accession>
<dbReference type="PANTHER" id="PTHR13878:SF91">
    <property type="entry name" value="FAD BINDING DOMAIN PROTEIN (AFU_ORTHOLOGUE AFUA_6G12070)-RELATED"/>
    <property type="match status" value="1"/>
</dbReference>
<evidence type="ECO:0000256" key="2">
    <source>
        <dbReference type="ARBA" id="ARBA00023002"/>
    </source>
</evidence>
<feature type="domain" description="FAD-binding PCMH-type" evidence="4">
    <location>
        <begin position="112"/>
        <end position="290"/>
    </location>
</feature>
<reference evidence="6" key="1">
    <citation type="journal article" date="2017" name="Genome Biol.">
        <title>Comparative genomics reveals high biological diversity and specific adaptations in the industrially and medically important fungal genus Aspergillus.</title>
        <authorList>
            <person name="de Vries R.P."/>
            <person name="Riley R."/>
            <person name="Wiebenga A."/>
            <person name="Aguilar-Osorio G."/>
            <person name="Amillis S."/>
            <person name="Uchima C.A."/>
            <person name="Anderluh G."/>
            <person name="Asadollahi M."/>
            <person name="Askin M."/>
            <person name="Barry K."/>
            <person name="Battaglia E."/>
            <person name="Bayram O."/>
            <person name="Benocci T."/>
            <person name="Braus-Stromeyer S.A."/>
            <person name="Caldana C."/>
            <person name="Canovas D."/>
            <person name="Cerqueira G.C."/>
            <person name="Chen F."/>
            <person name="Chen W."/>
            <person name="Choi C."/>
            <person name="Clum A."/>
            <person name="Dos Santos R.A."/>
            <person name="Damasio A.R."/>
            <person name="Diallinas G."/>
            <person name="Emri T."/>
            <person name="Fekete E."/>
            <person name="Flipphi M."/>
            <person name="Freyberg S."/>
            <person name="Gallo A."/>
            <person name="Gournas C."/>
            <person name="Habgood R."/>
            <person name="Hainaut M."/>
            <person name="Harispe M.L."/>
            <person name="Henrissat B."/>
            <person name="Hilden K.S."/>
            <person name="Hope R."/>
            <person name="Hossain A."/>
            <person name="Karabika E."/>
            <person name="Karaffa L."/>
            <person name="Karanyi Z."/>
            <person name="Krasevec N."/>
            <person name="Kuo A."/>
            <person name="Kusch H."/>
            <person name="LaButti K."/>
            <person name="Lagendijk E.L."/>
            <person name="Lapidus A."/>
            <person name="Levasseur A."/>
            <person name="Lindquist E."/>
            <person name="Lipzen A."/>
            <person name="Logrieco A.F."/>
            <person name="MacCabe A."/>
            <person name="Maekelae M.R."/>
            <person name="Malavazi I."/>
            <person name="Melin P."/>
            <person name="Meyer V."/>
            <person name="Mielnichuk N."/>
            <person name="Miskei M."/>
            <person name="Molnar A.P."/>
            <person name="Mule G."/>
            <person name="Ngan C.Y."/>
            <person name="Orejas M."/>
            <person name="Orosz E."/>
            <person name="Ouedraogo J.P."/>
            <person name="Overkamp K.M."/>
            <person name="Park H.-S."/>
            <person name="Perrone G."/>
            <person name="Piumi F."/>
            <person name="Punt P.J."/>
            <person name="Ram A.F."/>
            <person name="Ramon A."/>
            <person name="Rauscher S."/>
            <person name="Record E."/>
            <person name="Riano-Pachon D.M."/>
            <person name="Robert V."/>
            <person name="Roehrig J."/>
            <person name="Ruller R."/>
            <person name="Salamov A."/>
            <person name="Salih N.S."/>
            <person name="Samson R.A."/>
            <person name="Sandor E."/>
            <person name="Sanguinetti M."/>
            <person name="Schuetze T."/>
            <person name="Sepcic K."/>
            <person name="Shelest E."/>
            <person name="Sherlock G."/>
            <person name="Sophianopoulou V."/>
            <person name="Squina F.M."/>
            <person name="Sun H."/>
            <person name="Susca A."/>
            <person name="Todd R.B."/>
            <person name="Tsang A."/>
            <person name="Unkles S.E."/>
            <person name="van de Wiele N."/>
            <person name="van Rossen-Uffink D."/>
            <person name="Oliveira J.V."/>
            <person name="Vesth T.C."/>
            <person name="Visser J."/>
            <person name="Yu J.-H."/>
            <person name="Zhou M."/>
            <person name="Andersen M.R."/>
            <person name="Archer D.B."/>
            <person name="Baker S.E."/>
            <person name="Benoit I."/>
            <person name="Brakhage A.A."/>
            <person name="Braus G.H."/>
            <person name="Fischer R."/>
            <person name="Frisvad J.C."/>
            <person name="Goldman G.H."/>
            <person name="Houbraken J."/>
            <person name="Oakley B."/>
            <person name="Pocsi I."/>
            <person name="Scazzocchio C."/>
            <person name="Seiboth B."/>
            <person name="vanKuyk P.A."/>
            <person name="Wortman J."/>
            <person name="Dyer P.S."/>
            <person name="Grigoriev I.V."/>
        </authorList>
    </citation>
    <scope>NUCLEOTIDE SEQUENCE [LARGE SCALE GENOMIC DNA]</scope>
    <source>
        <strain evidence="6">CBS 593.65</strain>
    </source>
</reference>
<dbReference type="GO" id="GO:0071949">
    <property type="term" value="F:FAD binding"/>
    <property type="evidence" value="ECO:0007669"/>
    <property type="project" value="InterPro"/>
</dbReference>
<dbReference type="InterPro" id="IPR050432">
    <property type="entry name" value="FAD-linked_Oxidoreductases_BP"/>
</dbReference>
<dbReference type="EMBL" id="KV878589">
    <property type="protein sequence ID" value="OJJ57233.1"/>
    <property type="molecule type" value="Genomic_DNA"/>
</dbReference>
<dbReference type="STRING" id="1036612.A0A1L9TD75"/>
<sequence length="574" mass="62038">MKAVWTAAAAALLLAGSASAASDCHCLPGDDCWPAASQWDALNSTVGGRLIATVPVGSPCHEPTYDATACAQLKEDWNLPQTHYVSSSSVMQQFFANRSCDPFTDKSTPCELGNYVSYAVDVASSDDVVAAIRFAQDNNVRFVIKNTGHDYLGRSTGAGALSVWTHNLKDIEYVDWAEDSYTGPAYKLGSGVQGFDVLETTHAKGHVVVGGECPTVGLAGGYLQGGGHSALSTSFGLGADQALAFEVVTASGEVITASRTENTDLYWALSGGGAGNWAVVLSVTVKAYQNEIVSGATVTFKTSDLSKEIFTDAVDHFHRLLPDMIDAGTTVIYQMLPGYFLIKPLTAFNMTSSQVKDVLAPFLSELDGLSIKYQANYTQYDSYYDHYQKYMGPLPNGNLGVGEFTYGGRLLPRSVLQSNPTDLATALYDITSQGIVAVGVGLDVSKTNDVDNAIFTHWREAAVTMQIGISYNDTASWSQLLAEQQKMTEEINPLLEAVTPGGGTYENESNFLQPNWKEVFFGDNYSKLEQIKSKWDPDHFFYVLKGVGSDYWSVAEDGRMCRAQKRSLPPACKA</sequence>
<organism evidence="5 6">
    <name type="scientific">Aspergillus sydowii CBS 593.65</name>
    <dbReference type="NCBI Taxonomy" id="1036612"/>
    <lineage>
        <taxon>Eukaryota</taxon>
        <taxon>Fungi</taxon>
        <taxon>Dikarya</taxon>
        <taxon>Ascomycota</taxon>
        <taxon>Pezizomycotina</taxon>
        <taxon>Eurotiomycetes</taxon>
        <taxon>Eurotiomycetidae</taxon>
        <taxon>Eurotiales</taxon>
        <taxon>Aspergillaceae</taxon>
        <taxon>Aspergillus</taxon>
        <taxon>Aspergillus subgen. Nidulantes</taxon>
    </lineage>
</organism>
<name>A0A1L9TD75_9EURO</name>
<evidence type="ECO:0000313" key="5">
    <source>
        <dbReference type="EMBL" id="OJJ57233.1"/>
    </source>
</evidence>
<dbReference type="Pfam" id="PF01565">
    <property type="entry name" value="FAD_binding_4"/>
    <property type="match status" value="1"/>
</dbReference>
<feature type="signal peptide" evidence="3">
    <location>
        <begin position="1"/>
        <end position="20"/>
    </location>
</feature>
<dbReference type="VEuPathDB" id="FungiDB:ASPSYDRAFT_91516"/>
<gene>
    <name evidence="5" type="ORF">ASPSYDRAFT_91516</name>
</gene>
<dbReference type="SUPFAM" id="SSF56176">
    <property type="entry name" value="FAD-binding/transporter-associated domain-like"/>
    <property type="match status" value="1"/>
</dbReference>
<dbReference type="InterPro" id="IPR016166">
    <property type="entry name" value="FAD-bd_PCMH"/>
</dbReference>
<dbReference type="InterPro" id="IPR016169">
    <property type="entry name" value="FAD-bd_PCMH_sub2"/>
</dbReference>
<dbReference type="Proteomes" id="UP000184356">
    <property type="component" value="Unassembled WGS sequence"/>
</dbReference>